<feature type="chain" id="PRO_5038830784" description="LamG domain-containing protein" evidence="2">
    <location>
        <begin position="28"/>
        <end position="367"/>
    </location>
</feature>
<dbReference type="EMBL" id="VSFF01000004">
    <property type="protein sequence ID" value="TYC16071.1"/>
    <property type="molecule type" value="Genomic_DNA"/>
</dbReference>
<sequence>MRHGFTRMVASIGVGAAVVAAALPGNALPGNASEAARRPGSLLLDESFTGATADSRFIGYGSACLTGAARGKAPADGSNHPLRGCRRDPAGPVPPGGAARHGYLQLTDAHPEQTGAVLFDSPLSARDGIEATFEQWQYGNTTRSPADGISFFLTDGSRRLTTPGAFGGSLGYAQKRPGGRSDAQFVPGVDGGYLGIGLDALGEYFGDGEGRGNGCDRRSPAGTSSRPPAPGPNFVTARGPGNGVQGYCLLAASSEDRSGSGRWSSALPGKLHGDLRKMPARVSAERAEELLEPVKRTVRVVVSPGPNPVVTVDVDFEDDDGFQEVLRFRAPRALPATVKFGFAASTGPLTDVQLIRRVVLRSKRASE</sequence>
<evidence type="ECO:0000256" key="1">
    <source>
        <dbReference type="SAM" id="MobiDB-lite"/>
    </source>
</evidence>
<dbReference type="SUPFAM" id="SSF49899">
    <property type="entry name" value="Concanavalin A-like lectins/glucanases"/>
    <property type="match status" value="1"/>
</dbReference>
<keyword evidence="2" id="KW-0732">Signal</keyword>
<comment type="caution">
    <text evidence="3">The sequence shown here is derived from an EMBL/GenBank/DDBJ whole genome shotgun (WGS) entry which is preliminary data.</text>
</comment>
<dbReference type="RefSeq" id="WP_148349866.1">
    <property type="nucleotide sequence ID" value="NZ_JBHSBF010000009.1"/>
</dbReference>
<feature type="signal peptide" evidence="2">
    <location>
        <begin position="1"/>
        <end position="27"/>
    </location>
</feature>
<evidence type="ECO:0000313" key="4">
    <source>
        <dbReference type="Proteomes" id="UP000322634"/>
    </source>
</evidence>
<name>A0A5D0UC12_9ACTN</name>
<evidence type="ECO:0000313" key="3">
    <source>
        <dbReference type="EMBL" id="TYC16071.1"/>
    </source>
</evidence>
<evidence type="ECO:0008006" key="5">
    <source>
        <dbReference type="Google" id="ProtNLM"/>
    </source>
</evidence>
<evidence type="ECO:0000256" key="2">
    <source>
        <dbReference type="SAM" id="SignalP"/>
    </source>
</evidence>
<dbReference type="Proteomes" id="UP000322634">
    <property type="component" value="Unassembled WGS sequence"/>
</dbReference>
<feature type="region of interest" description="Disordered" evidence="1">
    <location>
        <begin position="209"/>
        <end position="238"/>
    </location>
</feature>
<dbReference type="AlphaFoldDB" id="A0A5D0UC12"/>
<organism evidence="3 4">
    <name type="scientific">Actinomadura syzygii</name>
    <dbReference type="NCBI Taxonomy" id="1427538"/>
    <lineage>
        <taxon>Bacteria</taxon>
        <taxon>Bacillati</taxon>
        <taxon>Actinomycetota</taxon>
        <taxon>Actinomycetes</taxon>
        <taxon>Streptosporangiales</taxon>
        <taxon>Thermomonosporaceae</taxon>
        <taxon>Actinomadura</taxon>
    </lineage>
</organism>
<keyword evidence="4" id="KW-1185">Reference proteome</keyword>
<feature type="compositionally biased region" description="Basic and acidic residues" evidence="1">
    <location>
        <begin position="209"/>
        <end position="219"/>
    </location>
</feature>
<dbReference type="InterPro" id="IPR013320">
    <property type="entry name" value="ConA-like_dom_sf"/>
</dbReference>
<proteinExistence type="predicted"/>
<dbReference type="Gene3D" id="2.60.120.200">
    <property type="match status" value="1"/>
</dbReference>
<gene>
    <name evidence="3" type="ORF">FXF65_12180</name>
</gene>
<dbReference type="OrthoDB" id="3225333at2"/>
<reference evidence="3 4" key="1">
    <citation type="submission" date="2019-08" db="EMBL/GenBank/DDBJ databases">
        <title>Actinomadura sp. nov. CYP1-5 isolated from mountain soil.</title>
        <authorList>
            <person name="Songsumanus A."/>
            <person name="Kuncharoen N."/>
            <person name="Kudo T."/>
            <person name="Yuki M."/>
            <person name="Igarashi Y."/>
            <person name="Tanasupawat S."/>
        </authorList>
    </citation>
    <scope>NUCLEOTIDE SEQUENCE [LARGE SCALE GENOMIC DNA]</scope>
    <source>
        <strain evidence="3 4">GKU157</strain>
    </source>
</reference>
<protein>
    <recommendedName>
        <fullName evidence="5">LamG domain-containing protein</fullName>
    </recommendedName>
</protein>
<accession>A0A5D0UC12</accession>